<dbReference type="GO" id="GO:0005886">
    <property type="term" value="C:plasma membrane"/>
    <property type="evidence" value="ECO:0007669"/>
    <property type="project" value="TreeGrafter"/>
</dbReference>
<comment type="caution">
    <text evidence="6">The sequence shown here is derived from an EMBL/GenBank/DDBJ whole genome shotgun (WGS) entry which is preliminary data.</text>
</comment>
<feature type="compositionally biased region" description="Polar residues" evidence="3">
    <location>
        <begin position="415"/>
        <end position="425"/>
    </location>
</feature>
<feature type="region of interest" description="Disordered" evidence="3">
    <location>
        <begin position="92"/>
        <end position="114"/>
    </location>
</feature>
<dbReference type="OrthoDB" id="546434at2759"/>
<dbReference type="Pfam" id="PF00617">
    <property type="entry name" value="RasGEF"/>
    <property type="match status" value="1"/>
</dbReference>
<feature type="compositionally biased region" description="Low complexity" evidence="3">
    <location>
        <begin position="306"/>
        <end position="318"/>
    </location>
</feature>
<dbReference type="AlphaFoldDB" id="A0A9W8G788"/>
<feature type="region of interest" description="Disordered" evidence="3">
    <location>
        <begin position="343"/>
        <end position="428"/>
    </location>
</feature>
<dbReference type="InterPro" id="IPR000651">
    <property type="entry name" value="Ras-like_Gua-exchang_fac_N"/>
</dbReference>
<feature type="domain" description="Ras-GEF" evidence="4">
    <location>
        <begin position="568"/>
        <end position="794"/>
    </location>
</feature>
<evidence type="ECO:0000313" key="7">
    <source>
        <dbReference type="Proteomes" id="UP001151518"/>
    </source>
</evidence>
<dbReference type="GO" id="GO:0005085">
    <property type="term" value="F:guanyl-nucleotide exchange factor activity"/>
    <property type="evidence" value="ECO:0007669"/>
    <property type="project" value="UniProtKB-KW"/>
</dbReference>
<dbReference type="SUPFAM" id="SSF48366">
    <property type="entry name" value="Ras GEF"/>
    <property type="match status" value="2"/>
</dbReference>
<protein>
    <submittedName>
        <fullName evidence="6">Uncharacterized protein</fullName>
    </submittedName>
</protein>
<dbReference type="InterPro" id="IPR036964">
    <property type="entry name" value="RASGEF_cat_dom_sf"/>
</dbReference>
<dbReference type="Pfam" id="PF00618">
    <property type="entry name" value="RasGEF_N"/>
    <property type="match status" value="1"/>
</dbReference>
<dbReference type="SMART" id="SM00229">
    <property type="entry name" value="RasGEFN"/>
    <property type="match status" value="1"/>
</dbReference>
<dbReference type="Proteomes" id="UP001151518">
    <property type="component" value="Unassembled WGS sequence"/>
</dbReference>
<sequence length="995" mass="112590">MAFYYNQGNLAERVEEQGERSIIANHGRASHDQRAQQHHYPADTVDPEQTHIRATNATNAAGGSGKRRERIGETLRIARQGVTRREANRLARLFGEPGAETSDHSRHGRRRDRQALTVDIESSLETREVLLNSEGRVSYGTWRGLIMYLTSTRQRTDDFTITFMLTFRSFATPKDLAEALVARAREVAALTSKCPRSETKAWQERVQAPIQYNVFRIIQLWYNSYWLPCMDDPLLNYLCAFLLNEYLPSRRGSSEKECQKLLHKITSKNSSLDLHALAASPGTGLVPMDMHRSNMSKSFGVDDLESNNSTSNSTDMNTSPKFALRHVYAEDAGASNSAFDKSVFKRERKHRRGESNRSSWNEKSKDMAADMASMPDTDDSNYLSTESAKQLLSENRTAQNSQRNNRRDNSNNRSGGYSENSSQTHGFKPKNFLRRLFTRQNNNTNNNDSTPASYPPSNNSDNSSLIGAFTSTRDGSISPAVYFEKQSRPPTIDRSEGQITAHRLSPARIRILEEINNNPDENENRRHVARSNSRSSEDPDISDLLMATVGMDLSYEAYRQMSHITHVSPIDVACQLTIIESSCFCMIQPKELLNKEFSRGSSSCAVNVRQMTKWCTQITRWASALILLEPTPERRCRMLKYFIQLGMQLLALKNYDAVMAIKAAIFCAAVMRLKLSWSMLPKKFNIMSKRLHEAMDSDHNFANYRSVLRRSQPPLLPFLGLYLTDLTFLEDGNPTYRRFVESDERITTKYCDDHQPHTGLVSPNSENGYHSVAGRPSDNCNNPVYPFNSQEDDDEGGNDTRQTPSINQQRDSESGGPQNSDCVASSNKNSSNGTQSAANPLRRKEANSSTVHLIGQSCALFANRKDVDLNSRSILINFEKSYKIAGIIQEIQKFQVEYSGNFTMAIPGLQRYLIEQWDRCEAEGYDDDKIYSMSLQCEPRAACPSEFTDSNRASHHQSMQTAMRFTRLLPGGQRSRNKDVSYSTTSMYEKSIKAE</sequence>
<dbReference type="GO" id="GO:0007265">
    <property type="term" value="P:Ras protein signal transduction"/>
    <property type="evidence" value="ECO:0007669"/>
    <property type="project" value="TreeGrafter"/>
</dbReference>
<proteinExistence type="predicted"/>
<name>A0A9W8G788_9FUNG</name>
<feature type="region of interest" description="Disordered" evidence="3">
    <location>
        <begin position="440"/>
        <end position="471"/>
    </location>
</feature>
<dbReference type="InterPro" id="IPR023578">
    <property type="entry name" value="Ras_GEF_dom_sf"/>
</dbReference>
<dbReference type="PROSITE" id="PS50009">
    <property type="entry name" value="RASGEF_CAT"/>
    <property type="match status" value="1"/>
</dbReference>
<organism evidence="6 7">
    <name type="scientific">Coemansia spiralis</name>
    <dbReference type="NCBI Taxonomy" id="417178"/>
    <lineage>
        <taxon>Eukaryota</taxon>
        <taxon>Fungi</taxon>
        <taxon>Fungi incertae sedis</taxon>
        <taxon>Zoopagomycota</taxon>
        <taxon>Kickxellomycotina</taxon>
        <taxon>Kickxellomycetes</taxon>
        <taxon>Kickxellales</taxon>
        <taxon>Kickxellaceae</taxon>
        <taxon>Coemansia</taxon>
    </lineage>
</organism>
<evidence type="ECO:0000256" key="1">
    <source>
        <dbReference type="ARBA" id="ARBA00022658"/>
    </source>
</evidence>
<evidence type="ECO:0000259" key="4">
    <source>
        <dbReference type="PROSITE" id="PS50009"/>
    </source>
</evidence>
<feature type="compositionally biased region" description="Low complexity" evidence="3">
    <location>
        <begin position="440"/>
        <end position="464"/>
    </location>
</feature>
<dbReference type="EMBL" id="JANBTW010000030">
    <property type="protein sequence ID" value="KAJ2677634.1"/>
    <property type="molecule type" value="Genomic_DNA"/>
</dbReference>
<dbReference type="PANTHER" id="PTHR23113">
    <property type="entry name" value="GUANINE NUCLEOTIDE EXCHANGE FACTOR"/>
    <property type="match status" value="1"/>
</dbReference>
<feature type="region of interest" description="Disordered" evidence="3">
    <location>
        <begin position="296"/>
        <end position="318"/>
    </location>
</feature>
<dbReference type="SMART" id="SM00147">
    <property type="entry name" value="RasGEF"/>
    <property type="match status" value="1"/>
</dbReference>
<feature type="domain" description="N-terminal Ras-GEF" evidence="5">
    <location>
        <begin position="133"/>
        <end position="270"/>
    </location>
</feature>
<evidence type="ECO:0000256" key="3">
    <source>
        <dbReference type="SAM" id="MobiDB-lite"/>
    </source>
</evidence>
<dbReference type="Gene3D" id="1.10.840.10">
    <property type="entry name" value="Ras guanine-nucleotide exchange factors catalytic domain"/>
    <property type="match status" value="2"/>
</dbReference>
<feature type="compositionally biased region" description="Polar residues" evidence="3">
    <location>
        <begin position="380"/>
        <end position="398"/>
    </location>
</feature>
<dbReference type="PANTHER" id="PTHR23113:SF354">
    <property type="entry name" value="BUD SITE SELECTION PROTEIN 5"/>
    <property type="match status" value="1"/>
</dbReference>
<evidence type="ECO:0000259" key="5">
    <source>
        <dbReference type="PROSITE" id="PS50212"/>
    </source>
</evidence>
<evidence type="ECO:0000313" key="6">
    <source>
        <dbReference type="EMBL" id="KAJ2677634.1"/>
    </source>
</evidence>
<feature type="region of interest" description="Disordered" evidence="3">
    <location>
        <begin position="971"/>
        <end position="995"/>
    </location>
</feature>
<dbReference type="CDD" id="cd06224">
    <property type="entry name" value="REM"/>
    <property type="match status" value="1"/>
</dbReference>
<keyword evidence="1 2" id="KW-0344">Guanine-nucleotide releasing factor</keyword>
<feature type="region of interest" description="Disordered" evidence="3">
    <location>
        <begin position="515"/>
        <end position="540"/>
    </location>
</feature>
<feature type="region of interest" description="Disordered" evidence="3">
    <location>
        <begin position="751"/>
        <end position="844"/>
    </location>
</feature>
<gene>
    <name evidence="6" type="ORF">GGI25_003024</name>
</gene>
<feature type="compositionally biased region" description="Polar residues" evidence="3">
    <location>
        <begin position="799"/>
        <end position="838"/>
    </location>
</feature>
<dbReference type="InterPro" id="IPR001895">
    <property type="entry name" value="RASGEF_cat_dom"/>
</dbReference>
<dbReference type="Gene3D" id="1.20.870.10">
    <property type="entry name" value="Son of sevenless (SoS) protein Chain: S domain 1"/>
    <property type="match status" value="1"/>
</dbReference>
<accession>A0A9W8G788</accession>
<dbReference type="PROSITE" id="PS50212">
    <property type="entry name" value="RASGEF_NTER"/>
    <property type="match status" value="1"/>
</dbReference>
<reference evidence="6" key="1">
    <citation type="submission" date="2022-07" db="EMBL/GenBank/DDBJ databases">
        <title>Phylogenomic reconstructions and comparative analyses of Kickxellomycotina fungi.</title>
        <authorList>
            <person name="Reynolds N.K."/>
            <person name="Stajich J.E."/>
            <person name="Barry K."/>
            <person name="Grigoriev I.V."/>
            <person name="Crous P."/>
            <person name="Smith M.E."/>
        </authorList>
    </citation>
    <scope>NUCLEOTIDE SEQUENCE</scope>
    <source>
        <strain evidence="6">NRRL 3115</strain>
    </source>
</reference>
<evidence type="ECO:0000256" key="2">
    <source>
        <dbReference type="PROSITE-ProRule" id="PRU00168"/>
    </source>
</evidence>
<dbReference type="InterPro" id="IPR008937">
    <property type="entry name" value="Ras-like_GEF"/>
</dbReference>